<proteinExistence type="inferred from homology"/>
<dbReference type="SUPFAM" id="SSF159127">
    <property type="entry name" value="HupF/HypC-like"/>
    <property type="match status" value="1"/>
</dbReference>
<name>A0A9D7FDM3_9RHOO</name>
<dbReference type="AlphaFoldDB" id="A0A9D7FDM3"/>
<evidence type="ECO:0000256" key="1">
    <source>
        <dbReference type="ARBA" id="ARBA00006018"/>
    </source>
</evidence>
<dbReference type="NCBIfam" id="TIGR00074">
    <property type="entry name" value="hypC_hupF"/>
    <property type="match status" value="1"/>
</dbReference>
<dbReference type="GO" id="GO:1902670">
    <property type="term" value="F:carbon dioxide binding"/>
    <property type="evidence" value="ECO:0007669"/>
    <property type="project" value="TreeGrafter"/>
</dbReference>
<comment type="similarity">
    <text evidence="1">Belongs to the HupF/HypC family.</text>
</comment>
<evidence type="ECO:0000313" key="2">
    <source>
        <dbReference type="EMBL" id="MBK7422399.1"/>
    </source>
</evidence>
<dbReference type="Proteomes" id="UP000886602">
    <property type="component" value="Unassembled WGS sequence"/>
</dbReference>
<organism evidence="2 3">
    <name type="scientific">Candidatus Propionivibrio dominans</name>
    <dbReference type="NCBI Taxonomy" id="2954373"/>
    <lineage>
        <taxon>Bacteria</taxon>
        <taxon>Pseudomonadati</taxon>
        <taxon>Pseudomonadota</taxon>
        <taxon>Betaproteobacteria</taxon>
        <taxon>Rhodocyclales</taxon>
        <taxon>Rhodocyclaceae</taxon>
        <taxon>Propionivibrio</taxon>
    </lineage>
</organism>
<dbReference type="InterPro" id="IPR001109">
    <property type="entry name" value="Hydrogenase_HupF/HypC"/>
</dbReference>
<comment type="caution">
    <text evidence="2">The sequence shown here is derived from an EMBL/GenBank/DDBJ whole genome shotgun (WGS) entry which is preliminary data.</text>
</comment>
<dbReference type="PRINTS" id="PR00445">
    <property type="entry name" value="HUPFHYPC"/>
</dbReference>
<dbReference type="InterPro" id="IPR019812">
    <property type="entry name" value="Hydgase_assmbl_chp_CS"/>
</dbReference>
<evidence type="ECO:0000313" key="3">
    <source>
        <dbReference type="Proteomes" id="UP000886602"/>
    </source>
</evidence>
<gene>
    <name evidence="2" type="ORF">IPJ48_04490</name>
</gene>
<accession>A0A9D7FDM3</accession>
<dbReference type="Pfam" id="PF01455">
    <property type="entry name" value="HupF_HypC"/>
    <property type="match status" value="1"/>
</dbReference>
<dbReference type="PANTHER" id="PTHR35177">
    <property type="entry name" value="HYDROGENASE MATURATION FACTOR HYBG"/>
    <property type="match status" value="1"/>
</dbReference>
<reference evidence="2" key="1">
    <citation type="submission" date="2020-10" db="EMBL/GenBank/DDBJ databases">
        <title>Connecting structure to function with the recovery of over 1000 high-quality activated sludge metagenome-assembled genomes encoding full-length rRNA genes using long-read sequencing.</title>
        <authorList>
            <person name="Singleton C.M."/>
            <person name="Petriglieri F."/>
            <person name="Kristensen J.M."/>
            <person name="Kirkegaard R.H."/>
            <person name="Michaelsen T.Y."/>
            <person name="Andersen M.H."/>
            <person name="Karst S.M."/>
            <person name="Dueholm M.S."/>
            <person name="Nielsen P.H."/>
            <person name="Albertsen M."/>
        </authorList>
    </citation>
    <scope>NUCLEOTIDE SEQUENCE</scope>
    <source>
        <strain evidence="2">EsbW_18-Q3-R4-48_MAXAC.044</strain>
    </source>
</reference>
<dbReference type="PROSITE" id="PS01097">
    <property type="entry name" value="HUPF_HYPC"/>
    <property type="match status" value="1"/>
</dbReference>
<sequence length="77" mass="8024">MCLALPVKVIELGAGDTAIVDLGGVRKEISLALLDEVNIGDYVILHVGYALSKLDPEEAAKTLALFAALDESELAAS</sequence>
<dbReference type="FunFam" id="2.30.30.140:FF:000022">
    <property type="entry name" value="Hydrogenase assembly chaperone HybG"/>
    <property type="match status" value="1"/>
</dbReference>
<dbReference type="GO" id="GO:0051604">
    <property type="term" value="P:protein maturation"/>
    <property type="evidence" value="ECO:0007669"/>
    <property type="project" value="TreeGrafter"/>
</dbReference>
<dbReference type="PANTHER" id="PTHR35177:SF2">
    <property type="entry name" value="HYDROGENASE MATURATION FACTOR HYBG"/>
    <property type="match status" value="1"/>
</dbReference>
<dbReference type="EMBL" id="JADJNC010000006">
    <property type="protein sequence ID" value="MBK7422399.1"/>
    <property type="molecule type" value="Genomic_DNA"/>
</dbReference>
<protein>
    <submittedName>
        <fullName evidence="2">HypC/HybG/HupF family hydrogenase formation chaperone</fullName>
    </submittedName>
</protein>
<dbReference type="GO" id="GO:0005506">
    <property type="term" value="F:iron ion binding"/>
    <property type="evidence" value="ECO:0007669"/>
    <property type="project" value="TreeGrafter"/>
</dbReference>
<dbReference type="Gene3D" id="2.30.30.140">
    <property type="match status" value="1"/>
</dbReference>